<reference evidence="13" key="1">
    <citation type="submission" date="2025-08" db="UniProtKB">
        <authorList>
            <consortium name="RefSeq"/>
        </authorList>
    </citation>
    <scope>IDENTIFICATION</scope>
</reference>
<keyword evidence="6 10" id="KW-0732">Signal</keyword>
<dbReference type="PANTHER" id="PTHR10505">
    <property type="entry name" value="CALCITONIN-RELATED"/>
    <property type="match status" value="1"/>
</dbReference>
<dbReference type="PANTHER" id="PTHR10505:SF16">
    <property type="entry name" value="CALCITONIN"/>
    <property type="match status" value="1"/>
</dbReference>
<feature type="domain" description="Calcitonin peptide-like" evidence="11">
    <location>
        <begin position="78"/>
        <end position="115"/>
    </location>
</feature>
<dbReference type="InterPro" id="IPR001693">
    <property type="entry name" value="Calcitonin_peptide-like"/>
</dbReference>
<comment type="subcellular location">
    <subcellularLocation>
        <location evidence="1">Secreted</location>
    </subcellularLocation>
</comment>
<protein>
    <submittedName>
        <fullName evidence="13">Calcitonin gene-related peptide 2 isoform X1</fullName>
    </submittedName>
</protein>
<sequence>MLKISFFLAVYALVACQMDNYQAVPLRPGFESVTDRGTLGEYEARRLLNALVKEYVQMTAEELEQASEGNSLDRPISKRCANLSTCVLGKLSQELHKLQTYPRTDVGAGTPGKKRNVLNDPESERYANYAEALGSN</sequence>
<dbReference type="PROSITE" id="PS00258">
    <property type="entry name" value="CALCITONIN"/>
    <property type="match status" value="1"/>
</dbReference>
<organism evidence="12 13">
    <name type="scientific">Gekko japonicus</name>
    <name type="common">Schlegel's Japanese gecko</name>
    <dbReference type="NCBI Taxonomy" id="146911"/>
    <lineage>
        <taxon>Eukaryota</taxon>
        <taxon>Metazoa</taxon>
        <taxon>Chordata</taxon>
        <taxon>Craniata</taxon>
        <taxon>Vertebrata</taxon>
        <taxon>Euteleostomi</taxon>
        <taxon>Lepidosauria</taxon>
        <taxon>Squamata</taxon>
        <taxon>Bifurcata</taxon>
        <taxon>Gekkota</taxon>
        <taxon>Gekkonidae</taxon>
        <taxon>Gekkoninae</taxon>
        <taxon>Gekko</taxon>
    </lineage>
</organism>
<dbReference type="PROSITE" id="PS51257">
    <property type="entry name" value="PROKAR_LIPOPROTEIN"/>
    <property type="match status" value="1"/>
</dbReference>
<dbReference type="InterPro" id="IPR021117">
    <property type="entry name" value="Calcitonin-like"/>
</dbReference>
<comment type="similarity">
    <text evidence="2">Belongs to the calcitonin family.</text>
</comment>
<dbReference type="InterPro" id="IPR018360">
    <property type="entry name" value="Calcitonin_CS"/>
</dbReference>
<evidence type="ECO:0000256" key="10">
    <source>
        <dbReference type="SAM" id="SignalP"/>
    </source>
</evidence>
<feature type="chain" id="PRO_5045120576" evidence="10">
    <location>
        <begin position="17"/>
        <end position="136"/>
    </location>
</feature>
<proteinExistence type="inferred from homology"/>
<keyword evidence="5" id="KW-0372">Hormone</keyword>
<evidence type="ECO:0000256" key="3">
    <source>
        <dbReference type="ARBA" id="ARBA00022525"/>
    </source>
</evidence>
<dbReference type="RefSeq" id="XP_015278245.1">
    <property type="nucleotide sequence ID" value="XM_015422759.1"/>
</dbReference>
<dbReference type="Proteomes" id="UP000694871">
    <property type="component" value="Unplaced"/>
</dbReference>
<keyword evidence="8" id="KW-1015">Disulfide bond</keyword>
<evidence type="ECO:0000256" key="4">
    <source>
        <dbReference type="ARBA" id="ARBA00022685"/>
    </source>
</evidence>
<feature type="signal peptide" evidence="10">
    <location>
        <begin position="1"/>
        <end position="16"/>
    </location>
</feature>
<dbReference type="InterPro" id="IPR021118">
    <property type="entry name" value="Calcitonin"/>
</dbReference>
<evidence type="ECO:0000256" key="5">
    <source>
        <dbReference type="ARBA" id="ARBA00022702"/>
    </source>
</evidence>
<evidence type="ECO:0000256" key="8">
    <source>
        <dbReference type="ARBA" id="ARBA00023157"/>
    </source>
</evidence>
<keyword evidence="12" id="KW-1185">Reference proteome</keyword>
<evidence type="ECO:0000313" key="12">
    <source>
        <dbReference type="Proteomes" id="UP000694871"/>
    </source>
</evidence>
<keyword evidence="4" id="KW-0165">Cleavage on pair of basic residues</keyword>
<evidence type="ECO:0000256" key="1">
    <source>
        <dbReference type="ARBA" id="ARBA00004613"/>
    </source>
</evidence>
<dbReference type="SMART" id="SM00113">
    <property type="entry name" value="CALCITONIN"/>
    <property type="match status" value="1"/>
</dbReference>
<dbReference type="Pfam" id="PF00214">
    <property type="entry name" value="Calc_CGRP_IAPP"/>
    <property type="match status" value="1"/>
</dbReference>
<dbReference type="PRINTS" id="PR00270">
    <property type="entry name" value="CALCITONINA"/>
</dbReference>
<evidence type="ECO:0000256" key="2">
    <source>
        <dbReference type="ARBA" id="ARBA00009222"/>
    </source>
</evidence>
<evidence type="ECO:0000313" key="13">
    <source>
        <dbReference type="RefSeq" id="XP_015278245.1"/>
    </source>
</evidence>
<dbReference type="GeneID" id="107120116"/>
<evidence type="ECO:0000256" key="9">
    <source>
        <dbReference type="SAM" id="MobiDB-lite"/>
    </source>
</evidence>
<evidence type="ECO:0000256" key="7">
    <source>
        <dbReference type="ARBA" id="ARBA00022815"/>
    </source>
</evidence>
<evidence type="ECO:0000259" key="11">
    <source>
        <dbReference type="SMART" id="SM00113"/>
    </source>
</evidence>
<evidence type="ECO:0000256" key="6">
    <source>
        <dbReference type="ARBA" id="ARBA00022729"/>
    </source>
</evidence>
<dbReference type="InterPro" id="IPR021116">
    <property type="entry name" value="Calcitonin/adrenomedullin"/>
</dbReference>
<accession>A0ABM1KX08</accession>
<name>A0ABM1KX08_GEKJA</name>
<keyword evidence="7" id="KW-0027">Amidation</keyword>
<feature type="region of interest" description="Disordered" evidence="9">
    <location>
        <begin position="102"/>
        <end position="121"/>
    </location>
</feature>
<gene>
    <name evidence="13" type="primary">CALCB</name>
</gene>
<keyword evidence="3" id="KW-0964">Secreted</keyword>